<dbReference type="Proteomes" id="UP000435036">
    <property type="component" value="Unassembled WGS sequence"/>
</dbReference>
<name>A0A6N8KZY0_9SPHI</name>
<dbReference type="EMBL" id="WSQA01000010">
    <property type="protein sequence ID" value="MVZ63030.1"/>
    <property type="molecule type" value="Genomic_DNA"/>
</dbReference>
<accession>A0A6N8KZY0</accession>
<protein>
    <submittedName>
        <fullName evidence="2">SusD/RagB family nutrient-binding outer membrane lipoprotein</fullName>
    </submittedName>
</protein>
<dbReference type="AlphaFoldDB" id="A0A6N8KZY0"/>
<dbReference type="PROSITE" id="PS51257">
    <property type="entry name" value="PROKAR_LIPOPROTEIN"/>
    <property type="match status" value="1"/>
</dbReference>
<dbReference type="Gene3D" id="1.25.40.390">
    <property type="match status" value="1"/>
</dbReference>
<dbReference type="RefSeq" id="WP_160369755.1">
    <property type="nucleotide sequence ID" value="NZ_WSQA01000010.1"/>
</dbReference>
<dbReference type="InterPro" id="IPR041662">
    <property type="entry name" value="SusD-like_2"/>
</dbReference>
<organism evidence="2 3">
    <name type="scientific">Sphingobacterium humi</name>
    <dbReference type="NCBI Taxonomy" id="1796905"/>
    <lineage>
        <taxon>Bacteria</taxon>
        <taxon>Pseudomonadati</taxon>
        <taxon>Bacteroidota</taxon>
        <taxon>Sphingobacteriia</taxon>
        <taxon>Sphingobacteriales</taxon>
        <taxon>Sphingobacteriaceae</taxon>
        <taxon>Sphingobacterium</taxon>
    </lineage>
</organism>
<comment type="caution">
    <text evidence="2">The sequence shown here is derived from an EMBL/GenBank/DDBJ whole genome shotgun (WGS) entry which is preliminary data.</text>
</comment>
<keyword evidence="2" id="KW-0449">Lipoprotein</keyword>
<gene>
    <name evidence="2" type="ORF">GQF63_13425</name>
</gene>
<feature type="chain" id="PRO_5026928880" evidence="1">
    <location>
        <begin position="18"/>
        <end position="491"/>
    </location>
</feature>
<sequence length="491" mass="53147">MKSIKNNILKISVIAFALTATSCEKFLDVNDTPNNPLEVPAATLLPTGLAGTAFANSNELNRFASTIMSVTAGAGGSPTSYDRYIIDGDDFGNQWNFELYGGALINYKKLIETAELNNSPAYAGIGKIMKAFTFAMATDIWGDVPYSEALTGDIGMTRPRLDAQKDIYLGNSTAGIQSLFDLVKEGLADLDKDSPLKPGSDDIVYGGKIENWKRAGNSLLLRLALQISSVEAAAAKTVIQDVITKNMFINANAANLSVKFGSQVGSQAPIWTLTHNSLFQNELIISTRFVDLLKGKKDPRLPLFVTNNDGAYVTIDNGYGGTLPAVGSRSIYNSYATGRDGEGPTRLLTYAQTSFILAEAVVRLGVTGDAQALYQQGIQASMQEAGVAAADITKYFAENAAEVALTGTNEQKIEKIVTQKYISLFSNGLEQWNDWRRTGYPVLTAHQNAGGIDGTRPVRAVYLFSEQQRNPNFPQGNTVPQSNVRVWWDAN</sequence>
<proteinExistence type="predicted"/>
<dbReference type="Pfam" id="PF12771">
    <property type="entry name" value="SusD-like_2"/>
    <property type="match status" value="1"/>
</dbReference>
<evidence type="ECO:0000256" key="1">
    <source>
        <dbReference type="SAM" id="SignalP"/>
    </source>
</evidence>
<evidence type="ECO:0000313" key="3">
    <source>
        <dbReference type="Proteomes" id="UP000435036"/>
    </source>
</evidence>
<keyword evidence="1" id="KW-0732">Signal</keyword>
<evidence type="ECO:0000313" key="2">
    <source>
        <dbReference type="EMBL" id="MVZ63030.1"/>
    </source>
</evidence>
<reference evidence="2 3" key="1">
    <citation type="submission" date="2019-12" db="EMBL/GenBank/DDBJ databases">
        <authorList>
            <person name="Dong K."/>
        </authorList>
    </citation>
    <scope>NUCLEOTIDE SEQUENCE [LARGE SCALE GENOMIC DNA]</scope>
    <source>
        <strain evidence="2 3">JCM 31225</strain>
    </source>
</reference>
<dbReference type="SUPFAM" id="SSF48452">
    <property type="entry name" value="TPR-like"/>
    <property type="match status" value="1"/>
</dbReference>
<feature type="signal peptide" evidence="1">
    <location>
        <begin position="1"/>
        <end position="17"/>
    </location>
</feature>
<dbReference type="InterPro" id="IPR011990">
    <property type="entry name" value="TPR-like_helical_dom_sf"/>
</dbReference>
<keyword evidence="3" id="KW-1185">Reference proteome</keyword>
<dbReference type="OrthoDB" id="9766256at2"/>